<keyword evidence="7" id="KW-0969">Cilium</keyword>
<dbReference type="InterPro" id="IPR001202">
    <property type="entry name" value="WW_dom"/>
</dbReference>
<dbReference type="EMBL" id="SPLM01000073">
    <property type="protein sequence ID" value="TMW62605.1"/>
    <property type="molecule type" value="Genomic_DNA"/>
</dbReference>
<feature type="domain" description="WW" evidence="11">
    <location>
        <begin position="379"/>
        <end position="413"/>
    </location>
</feature>
<sequence>MEDKTFLVDAVAQYVQSETWQQAITEFLEANYLWFPPETEEKAQETKKGVGYTMEQYGVFQQFKEIVERLLEGVVSDLGCSGEDLVAVLEESARQGPSGERRFFIKTLLSFEEYEEFHTRISQYAAGQQVNASANLAAGELAEWYLQLAVAQSLLDAHAQGLLDEAEQSFLPWAEALVAMSQGPPVDSTPTEGQDVQEEISPVESEAKETYDEPDSRLKELERTLIRERLKVDLLVAQRIADANLLLKEQMLHLSSSGVDTNDENELKSAEEDLDALFVQVDTVRDRLKEVKSKCFEFKSVTQDAMDRMYLFLKEKIHYRQDLVSQEGEISEFIFGILQQDDAALIPLLLEWILLEAEGIRVQNQIQEQLGQGSSTANPSDEGYWTQAWDESAQGFYYFHSVTGESVWEPPAGGFYDANQEYPFPNEVTNEAVLEETAEAKDVAATISNGPSMDAMAVDLSASLSNVDQLLEMEQVLEKISREHDEERKRLELVFEVEKARQKEELRKRKEKRRRERLVKKKKNERMGTETKDEPSDETQVTPLPSPVSSLPPTTQRPNGFSMLADSKATESEGLSLPLPGHRRLDLAHLLSENHAKRHLENCGITLSPQSLNPQALLNPTSLKYLTETLLKKHESAEEKPTPNPKSARRVEELVLEETEDEK</sequence>
<feature type="compositionally biased region" description="Basic residues" evidence="10">
    <location>
        <begin position="509"/>
        <end position="524"/>
    </location>
</feature>
<dbReference type="AlphaFoldDB" id="A0A8K1CG63"/>
<organism evidence="12 13">
    <name type="scientific">Pythium oligandrum</name>
    <name type="common">Mycoparasitic fungus</name>
    <dbReference type="NCBI Taxonomy" id="41045"/>
    <lineage>
        <taxon>Eukaryota</taxon>
        <taxon>Sar</taxon>
        <taxon>Stramenopiles</taxon>
        <taxon>Oomycota</taxon>
        <taxon>Peronosporomycetes</taxon>
        <taxon>Pythiales</taxon>
        <taxon>Pythiaceae</taxon>
        <taxon>Pythium</taxon>
    </lineage>
</organism>
<dbReference type="InterPro" id="IPR038888">
    <property type="entry name" value="CFAP36"/>
</dbReference>
<evidence type="ECO:0000256" key="2">
    <source>
        <dbReference type="ARBA" id="ARBA00004496"/>
    </source>
</evidence>
<evidence type="ECO:0000259" key="11">
    <source>
        <dbReference type="PROSITE" id="PS50020"/>
    </source>
</evidence>
<dbReference type="InterPro" id="IPR023379">
    <property type="entry name" value="BART_dom"/>
</dbReference>
<evidence type="ECO:0000256" key="5">
    <source>
        <dbReference type="ARBA" id="ARBA00022490"/>
    </source>
</evidence>
<evidence type="ECO:0000256" key="7">
    <source>
        <dbReference type="ARBA" id="ARBA00023069"/>
    </source>
</evidence>
<gene>
    <name evidence="12" type="ORF">Poli38472_005223</name>
</gene>
<evidence type="ECO:0000256" key="8">
    <source>
        <dbReference type="ARBA" id="ARBA00023273"/>
    </source>
</evidence>
<dbReference type="InterPro" id="IPR036020">
    <property type="entry name" value="WW_dom_sf"/>
</dbReference>
<feature type="region of interest" description="Disordered" evidence="10">
    <location>
        <begin position="183"/>
        <end position="214"/>
    </location>
</feature>
<dbReference type="SUPFAM" id="SSF51045">
    <property type="entry name" value="WW domain"/>
    <property type="match status" value="1"/>
</dbReference>
<evidence type="ECO:0000256" key="10">
    <source>
        <dbReference type="SAM" id="MobiDB-lite"/>
    </source>
</evidence>
<keyword evidence="5" id="KW-0963">Cytoplasm</keyword>
<feature type="compositionally biased region" description="Basic and acidic residues" evidence="10">
    <location>
        <begin position="205"/>
        <end position="214"/>
    </location>
</feature>
<dbReference type="PANTHER" id="PTHR21532:SF0">
    <property type="entry name" value="CILIA- AND FLAGELLA-ASSOCIATED PROTEIN 36"/>
    <property type="match status" value="1"/>
</dbReference>
<evidence type="ECO:0000256" key="1">
    <source>
        <dbReference type="ARBA" id="ARBA00004138"/>
    </source>
</evidence>
<dbReference type="CDD" id="cd00201">
    <property type="entry name" value="WW"/>
    <property type="match status" value="1"/>
</dbReference>
<dbReference type="GO" id="GO:0005930">
    <property type="term" value="C:axoneme"/>
    <property type="evidence" value="ECO:0007669"/>
    <property type="project" value="TreeGrafter"/>
</dbReference>
<keyword evidence="6" id="KW-0175">Coiled coil</keyword>
<evidence type="ECO:0000256" key="4">
    <source>
        <dbReference type="ARBA" id="ARBA00021815"/>
    </source>
</evidence>
<evidence type="ECO:0000256" key="9">
    <source>
        <dbReference type="ARBA" id="ARBA00031593"/>
    </source>
</evidence>
<keyword evidence="8" id="KW-0966">Cell projection</keyword>
<comment type="subcellular location">
    <subcellularLocation>
        <location evidence="1">Cell projection</location>
        <location evidence="1">Cilium</location>
    </subcellularLocation>
    <subcellularLocation>
        <location evidence="2">Cytoplasm</location>
    </subcellularLocation>
</comment>
<keyword evidence="13" id="KW-1185">Reference proteome</keyword>
<dbReference type="PANTHER" id="PTHR21532">
    <property type="entry name" value="PHOSPHODIESTERASE HL"/>
    <property type="match status" value="1"/>
</dbReference>
<dbReference type="Gene3D" id="2.20.70.10">
    <property type="match status" value="1"/>
</dbReference>
<dbReference type="Gene3D" id="1.20.1520.10">
    <property type="entry name" value="ADP-ribosylation factor-like 2-binding protein, domain"/>
    <property type="match status" value="1"/>
</dbReference>
<dbReference type="GO" id="GO:0097546">
    <property type="term" value="C:ciliary base"/>
    <property type="evidence" value="ECO:0007669"/>
    <property type="project" value="TreeGrafter"/>
</dbReference>
<proteinExistence type="inferred from homology"/>
<evidence type="ECO:0000256" key="3">
    <source>
        <dbReference type="ARBA" id="ARBA00007460"/>
    </source>
</evidence>
<feature type="region of interest" description="Disordered" evidence="10">
    <location>
        <begin position="502"/>
        <end position="562"/>
    </location>
</feature>
<feature type="compositionally biased region" description="Acidic residues" evidence="10">
    <location>
        <begin position="654"/>
        <end position="663"/>
    </location>
</feature>
<name>A0A8K1CG63_PYTOL</name>
<feature type="compositionally biased region" description="Basic and acidic residues" evidence="10">
    <location>
        <begin position="525"/>
        <end position="534"/>
    </location>
</feature>
<feature type="compositionally biased region" description="Basic and acidic residues" evidence="10">
    <location>
        <begin position="632"/>
        <end position="641"/>
    </location>
</feature>
<dbReference type="Pfam" id="PF00397">
    <property type="entry name" value="WW"/>
    <property type="match status" value="1"/>
</dbReference>
<evidence type="ECO:0000313" key="13">
    <source>
        <dbReference type="Proteomes" id="UP000794436"/>
    </source>
</evidence>
<evidence type="ECO:0000256" key="6">
    <source>
        <dbReference type="ARBA" id="ARBA00023054"/>
    </source>
</evidence>
<reference evidence="12" key="1">
    <citation type="submission" date="2019-03" db="EMBL/GenBank/DDBJ databases">
        <title>Long read genome sequence of the mycoparasitic Pythium oligandrum ATCC 38472 isolated from sugarbeet rhizosphere.</title>
        <authorList>
            <person name="Gaulin E."/>
        </authorList>
    </citation>
    <scope>NUCLEOTIDE SEQUENCE</scope>
    <source>
        <strain evidence="12">ATCC 38472_TT</strain>
    </source>
</reference>
<dbReference type="InterPro" id="IPR042541">
    <property type="entry name" value="BART_sf"/>
</dbReference>
<dbReference type="Pfam" id="PF11527">
    <property type="entry name" value="ARL2_Bind_BART"/>
    <property type="match status" value="1"/>
</dbReference>
<feature type="region of interest" description="Disordered" evidence="10">
    <location>
        <begin position="632"/>
        <end position="663"/>
    </location>
</feature>
<dbReference type="Proteomes" id="UP000794436">
    <property type="component" value="Unassembled WGS sequence"/>
</dbReference>
<evidence type="ECO:0000313" key="12">
    <source>
        <dbReference type="EMBL" id="TMW62605.1"/>
    </source>
</evidence>
<feature type="compositionally biased region" description="Low complexity" evidence="10">
    <location>
        <begin position="539"/>
        <end position="556"/>
    </location>
</feature>
<dbReference type="PROSITE" id="PS50020">
    <property type="entry name" value="WW_DOMAIN_2"/>
    <property type="match status" value="1"/>
</dbReference>
<accession>A0A8K1CG63</accession>
<dbReference type="OrthoDB" id="191651at2759"/>
<comment type="similarity">
    <text evidence="3">Belongs to the CFAP36 family.</text>
</comment>
<comment type="caution">
    <text evidence="12">The sequence shown here is derived from an EMBL/GenBank/DDBJ whole genome shotgun (WGS) entry which is preliminary data.</text>
</comment>
<protein>
    <recommendedName>
        <fullName evidence="4">Cilia- and flagella-associated protein 36</fullName>
    </recommendedName>
    <alternativeName>
        <fullName evidence="9">Coiled-coil domain-containing protein 104</fullName>
    </alternativeName>
</protein>